<dbReference type="EMBL" id="BJHV01000001">
    <property type="protein sequence ID" value="GDY48691.1"/>
    <property type="molecule type" value="Genomic_DNA"/>
</dbReference>
<gene>
    <name evidence="2" type="ORF">SANT12839_095730</name>
</gene>
<dbReference type="SUPFAM" id="SSF55729">
    <property type="entry name" value="Acyl-CoA N-acyltransferases (Nat)"/>
    <property type="match status" value="1"/>
</dbReference>
<proteinExistence type="predicted"/>
<feature type="coiled-coil region" evidence="1">
    <location>
        <begin position="90"/>
        <end position="138"/>
    </location>
</feature>
<evidence type="ECO:0000313" key="3">
    <source>
        <dbReference type="Proteomes" id="UP000299290"/>
    </source>
</evidence>
<sequence>MPAPPLPAARRQGLAAAVTAALPTHAREHGVRTVFLAYAEDSVARIYARALNTEDTLKATQDEVLNQRALIAELLGQIRDLQTEWTEADIVRITTENATLKKRVRELEQENRRVTGRLSAARDNVRFADKRIADLEAQVVDDRQPSPRETP</sequence>
<accession>A0A4D4KHR0</accession>
<name>A0A4D4KHR0_9ACTN</name>
<reference evidence="2 3" key="1">
    <citation type="journal article" date="2020" name="Int. J. Syst. Evol. Microbiol.">
        <title>Reclassification of Streptomyces castelarensis and Streptomyces sporoclivatus as later heterotypic synonyms of Streptomyces antimycoticus.</title>
        <authorList>
            <person name="Komaki H."/>
            <person name="Tamura T."/>
        </authorList>
    </citation>
    <scope>NUCLEOTIDE SEQUENCE [LARGE SCALE GENOMIC DNA]</scope>
    <source>
        <strain evidence="2 3">NBRC 12839</strain>
    </source>
</reference>
<dbReference type="InterPro" id="IPR016181">
    <property type="entry name" value="Acyl_CoA_acyltransferase"/>
</dbReference>
<evidence type="ECO:0000256" key="1">
    <source>
        <dbReference type="SAM" id="Coils"/>
    </source>
</evidence>
<organism evidence="2 3">
    <name type="scientific">Streptomyces antimycoticus</name>
    <dbReference type="NCBI Taxonomy" id="68175"/>
    <lineage>
        <taxon>Bacteria</taxon>
        <taxon>Bacillati</taxon>
        <taxon>Actinomycetota</taxon>
        <taxon>Actinomycetes</taxon>
        <taxon>Kitasatosporales</taxon>
        <taxon>Streptomycetaceae</taxon>
        <taxon>Streptomyces</taxon>
        <taxon>Streptomyces violaceusniger group</taxon>
    </lineage>
</organism>
<evidence type="ECO:0000313" key="2">
    <source>
        <dbReference type="EMBL" id="GDY48691.1"/>
    </source>
</evidence>
<dbReference type="AlphaFoldDB" id="A0A4D4KHR0"/>
<comment type="caution">
    <text evidence="2">The sequence shown here is derived from an EMBL/GenBank/DDBJ whole genome shotgun (WGS) entry which is preliminary data.</text>
</comment>
<protein>
    <submittedName>
        <fullName evidence="2">Uncharacterized protein</fullName>
    </submittedName>
</protein>
<keyword evidence="1" id="KW-0175">Coiled coil</keyword>
<keyword evidence="3" id="KW-1185">Reference proteome</keyword>
<dbReference type="Gene3D" id="3.40.630.30">
    <property type="match status" value="1"/>
</dbReference>
<dbReference type="RefSeq" id="WP_228053843.1">
    <property type="nucleotide sequence ID" value="NZ_BJHV01000001.1"/>
</dbReference>
<dbReference type="Proteomes" id="UP000299290">
    <property type="component" value="Unassembled WGS sequence"/>
</dbReference>